<dbReference type="InterPro" id="IPR000160">
    <property type="entry name" value="GGDEF_dom"/>
</dbReference>
<dbReference type="SUPFAM" id="SSF55785">
    <property type="entry name" value="PYP-like sensor domain (PAS domain)"/>
    <property type="match status" value="1"/>
</dbReference>
<dbReference type="EMBL" id="CP000476">
    <property type="protein sequence ID" value="ABM10776.1"/>
    <property type="molecule type" value="Genomic_DNA"/>
</dbReference>
<feature type="region of interest" description="Disordered" evidence="1">
    <location>
        <begin position="691"/>
        <end position="727"/>
    </location>
</feature>
<dbReference type="eggNOG" id="COG5001">
    <property type="taxonomic scope" value="Bacteria"/>
</dbReference>
<dbReference type="InterPro" id="IPR000014">
    <property type="entry name" value="PAS"/>
</dbReference>
<dbReference type="SMART" id="SM00052">
    <property type="entry name" value="EAL"/>
    <property type="match status" value="1"/>
</dbReference>
<dbReference type="SMART" id="SM00091">
    <property type="entry name" value="PAS"/>
    <property type="match status" value="1"/>
</dbReference>
<dbReference type="InterPro" id="IPR000700">
    <property type="entry name" value="PAS-assoc_C"/>
</dbReference>
<evidence type="ECO:0000313" key="6">
    <source>
        <dbReference type="EMBL" id="ABM10776.1"/>
    </source>
</evidence>
<dbReference type="InterPro" id="IPR043128">
    <property type="entry name" value="Rev_trsase/Diguanyl_cyclase"/>
</dbReference>
<reference evidence="6 7" key="1">
    <citation type="journal article" date="2006" name="PLoS Genet.">
        <title>Secrets of soil survival revealed by the genome sequence of Arthrobacter aurescens TC1.</title>
        <authorList>
            <person name="Mongodin E.F."/>
            <person name="Shapir N."/>
            <person name="Daugherty S.C."/>
            <person name="DeBoy R.T."/>
            <person name="Emerson J.B."/>
            <person name="Shvartzbeyn A."/>
            <person name="Radune D."/>
            <person name="Vamathevan J."/>
            <person name="Riggs F."/>
            <person name="Grinberg V."/>
            <person name="Khouri H."/>
            <person name="Wackett L.P."/>
            <person name="Nelson K.E."/>
            <person name="Sadowsky M.J."/>
        </authorList>
    </citation>
    <scope>NUCLEOTIDE SEQUENCE [LARGE SCALE GENOMIC DNA]</scope>
    <source>
        <strain evidence="6 7">TC1</strain>
    </source>
</reference>
<dbReference type="OrthoDB" id="23692at2"/>
<sequence>MHLEYLRDAVQEGWATARVETDAPSLGMLERAKPHKALVSAELLGQALDTVSDGSLITDAGQNVVYANKAFESVTGYSTAEMLGRNCRVLQGPGSDPETIAMMRTVLGRGETFRCEILNYRKNGTPFWNGLTVSPLRDAAGVITHFVSVQRDVTAQRTMQDQLRFLALHDPVTGLPNRTALDQYLFRSTGPGITAVGIIDLDDFKEINDAYGHETGDALLTDFARRLQRRTRDQDFLARVGGDEFVVVITGLSSGNTNEDLSHVAEALHDAVDTGFTIGPGVRVRVRMSMGLALCPPGKSGCEGALRRADAVLYRQKSRKVGRDKWWDVENLTPHPGMEKTMRALSAPARAETTSVSPALASEYRNRLFDGGLRMYFQPIINLQSNQLHCLEALTRLVLKDGSIVPAGRFLPLLSAEETNALLRAGLDEALSQLNVWDTVGSPVGVSVNLSPSTLINPDCSRWVAAALDRHSIAPEQLTLELLETHAADEETHRQAIQQLLDLGVGMSLDDLGSGHSTLKRLTALPFNTVKIDRQLLHQFTSSPLKTMAFLTTMIQMGQDMGWAMVAEGLEDAALTEAVRILGIPYGQGFHIARPMPPEQVLPWIAKAQQSKYAHHDLITTFAGALAYHWQFTRLEAPHSGTLATCPLTAFLGKHPTEETAAELHRQLHSCPNPPSGVPEELLQRLVSKVTANQQDEPGVPFRRPALLGPTQRIDEVGMSPHPGQSL</sequence>
<dbReference type="NCBIfam" id="TIGR00254">
    <property type="entry name" value="GGDEF"/>
    <property type="match status" value="1"/>
</dbReference>
<dbReference type="CDD" id="cd01949">
    <property type="entry name" value="GGDEF"/>
    <property type="match status" value="1"/>
</dbReference>
<dbReference type="PANTHER" id="PTHR44757:SF2">
    <property type="entry name" value="BIOFILM ARCHITECTURE MAINTENANCE PROTEIN MBAA"/>
    <property type="match status" value="1"/>
</dbReference>
<evidence type="ECO:0000259" key="2">
    <source>
        <dbReference type="PROSITE" id="PS50112"/>
    </source>
</evidence>
<dbReference type="CDD" id="cd01948">
    <property type="entry name" value="EAL"/>
    <property type="match status" value="1"/>
</dbReference>
<dbReference type="Proteomes" id="UP000000637">
    <property type="component" value="Plasmid pTC2"/>
</dbReference>
<keyword evidence="6" id="KW-0614">Plasmid</keyword>
<evidence type="ECO:0000256" key="1">
    <source>
        <dbReference type="SAM" id="MobiDB-lite"/>
    </source>
</evidence>
<protein>
    <submittedName>
        <fullName evidence="6">Sensory Box Protein</fullName>
    </submittedName>
</protein>
<dbReference type="PROSITE" id="PS50883">
    <property type="entry name" value="EAL"/>
    <property type="match status" value="1"/>
</dbReference>
<proteinExistence type="predicted"/>
<dbReference type="Gene3D" id="3.30.450.20">
    <property type="entry name" value="PAS domain"/>
    <property type="match status" value="1"/>
</dbReference>
<accession>A1RDS2</accession>
<dbReference type="RefSeq" id="WP_011777289.1">
    <property type="nucleotide sequence ID" value="NC_008713.1"/>
</dbReference>
<gene>
    <name evidence="6" type="ordered locus">AAur_pTC20236</name>
</gene>
<evidence type="ECO:0000259" key="3">
    <source>
        <dbReference type="PROSITE" id="PS50113"/>
    </source>
</evidence>
<dbReference type="HOGENOM" id="CLU_000445_70_20_11"/>
<evidence type="ECO:0000313" key="7">
    <source>
        <dbReference type="Proteomes" id="UP000000637"/>
    </source>
</evidence>
<dbReference type="PANTHER" id="PTHR44757">
    <property type="entry name" value="DIGUANYLATE CYCLASE DGCP"/>
    <property type="match status" value="1"/>
</dbReference>
<dbReference type="InterPro" id="IPR035965">
    <property type="entry name" value="PAS-like_dom_sf"/>
</dbReference>
<organism evidence="6 7">
    <name type="scientific">Paenarthrobacter aurescens (strain TC1)</name>
    <dbReference type="NCBI Taxonomy" id="290340"/>
    <lineage>
        <taxon>Bacteria</taxon>
        <taxon>Bacillati</taxon>
        <taxon>Actinomycetota</taxon>
        <taxon>Actinomycetes</taxon>
        <taxon>Micrococcales</taxon>
        <taxon>Micrococcaceae</taxon>
        <taxon>Paenarthrobacter</taxon>
    </lineage>
</organism>
<dbReference type="Gene3D" id="3.30.70.270">
    <property type="match status" value="1"/>
</dbReference>
<evidence type="ECO:0000259" key="4">
    <source>
        <dbReference type="PROSITE" id="PS50883"/>
    </source>
</evidence>
<dbReference type="SMART" id="SM00086">
    <property type="entry name" value="PAC"/>
    <property type="match status" value="1"/>
</dbReference>
<geneLocation type="plasmid" evidence="6 7">
    <name>pTC2</name>
</geneLocation>
<dbReference type="PROSITE" id="PS50113">
    <property type="entry name" value="PAC"/>
    <property type="match status" value="1"/>
</dbReference>
<dbReference type="CDD" id="cd00130">
    <property type="entry name" value="PAS"/>
    <property type="match status" value="1"/>
</dbReference>
<dbReference type="Pfam" id="PF00990">
    <property type="entry name" value="GGDEF"/>
    <property type="match status" value="1"/>
</dbReference>
<dbReference type="InterPro" id="IPR001610">
    <property type="entry name" value="PAC"/>
</dbReference>
<keyword evidence="7" id="KW-1185">Reference proteome</keyword>
<dbReference type="Pfam" id="PF00563">
    <property type="entry name" value="EAL"/>
    <property type="match status" value="1"/>
</dbReference>
<evidence type="ECO:0000259" key="5">
    <source>
        <dbReference type="PROSITE" id="PS50887"/>
    </source>
</evidence>
<dbReference type="Pfam" id="PF13426">
    <property type="entry name" value="PAS_9"/>
    <property type="match status" value="1"/>
</dbReference>
<feature type="domain" description="GGDEF" evidence="5">
    <location>
        <begin position="192"/>
        <end position="331"/>
    </location>
</feature>
<dbReference type="SUPFAM" id="SSF55073">
    <property type="entry name" value="Nucleotide cyclase"/>
    <property type="match status" value="1"/>
</dbReference>
<dbReference type="AlphaFoldDB" id="A1RDS2"/>
<feature type="domain" description="EAL" evidence="4">
    <location>
        <begin position="357"/>
        <end position="609"/>
    </location>
</feature>
<dbReference type="InterPro" id="IPR035919">
    <property type="entry name" value="EAL_sf"/>
</dbReference>
<dbReference type="NCBIfam" id="TIGR00229">
    <property type="entry name" value="sensory_box"/>
    <property type="match status" value="1"/>
</dbReference>
<dbReference type="SMART" id="SM00267">
    <property type="entry name" value="GGDEF"/>
    <property type="match status" value="1"/>
</dbReference>
<name>A1RDS2_PAEAT</name>
<dbReference type="Gene3D" id="3.20.20.450">
    <property type="entry name" value="EAL domain"/>
    <property type="match status" value="1"/>
</dbReference>
<dbReference type="PROSITE" id="PS50887">
    <property type="entry name" value="GGDEF"/>
    <property type="match status" value="1"/>
</dbReference>
<dbReference type="PROSITE" id="PS50112">
    <property type="entry name" value="PAS"/>
    <property type="match status" value="1"/>
</dbReference>
<feature type="domain" description="PAS" evidence="2">
    <location>
        <begin position="40"/>
        <end position="110"/>
    </location>
</feature>
<dbReference type="InterPro" id="IPR001633">
    <property type="entry name" value="EAL_dom"/>
</dbReference>
<dbReference type="InterPro" id="IPR029787">
    <property type="entry name" value="Nucleotide_cyclase"/>
</dbReference>
<dbReference type="KEGG" id="aau:AAur_pTC20236"/>
<dbReference type="SUPFAM" id="SSF141868">
    <property type="entry name" value="EAL domain-like"/>
    <property type="match status" value="1"/>
</dbReference>
<feature type="domain" description="PAC" evidence="3">
    <location>
        <begin position="111"/>
        <end position="165"/>
    </location>
</feature>
<dbReference type="InterPro" id="IPR052155">
    <property type="entry name" value="Biofilm_reg_signaling"/>
</dbReference>